<proteinExistence type="predicted"/>
<keyword evidence="2" id="KW-0812">Transmembrane</keyword>
<dbReference type="EMBL" id="CAXAMM010041718">
    <property type="protein sequence ID" value="CAK9100913.1"/>
    <property type="molecule type" value="Genomic_DNA"/>
</dbReference>
<evidence type="ECO:0000313" key="3">
    <source>
        <dbReference type="Proteomes" id="UP001642464"/>
    </source>
</evidence>
<keyword evidence="2" id="KW-0472">Membrane</keyword>
<name>A0ABP0RMP8_9DINO</name>
<dbReference type="Proteomes" id="UP001642464">
    <property type="component" value="Unassembled WGS sequence"/>
</dbReference>
<accession>A0ABP0RMP8</accession>
<evidence type="ECO:0000256" key="1">
    <source>
        <dbReference type="SAM" id="MobiDB-lite"/>
    </source>
</evidence>
<evidence type="ECO:0000313" key="2">
    <source>
        <dbReference type="EMBL" id="CAK9100913.1"/>
    </source>
</evidence>
<comment type="caution">
    <text evidence="2">The sequence shown here is derived from an EMBL/GenBank/DDBJ whole genome shotgun (WGS) entry which is preliminary data.</text>
</comment>
<feature type="region of interest" description="Disordered" evidence="1">
    <location>
        <begin position="568"/>
        <end position="599"/>
    </location>
</feature>
<sequence length="849" mass="95853">MCQCQDPFNDWEVGGGRHGDASDKALLAYHMRHCKGLKKQSEFRESVSQVLSSSTFRRNGKVISISAKATSSGLLIQLDRMSTKGNRFKRAVPWAKFLDAAYGKLQKNTHIAASLDLSRGMALFMGTMVSAAYLSEQTALLTKVVALVRSSKPLLCIKQYKWDETQWLTSVNPNHSESRVQSSWQVMVARERIVIVWPDGSCLILRLVLPPVVLLGSAAHHMFHAMKNHASYKQTNVLLDLVAENCARRVAIYESDGAYANERLVAHLLNKDKNNPVKQSILHFKCANHATQLVNMEFKDHELEKQNEDPDQATDPKLVEALSFHAVNGVRLRSTLRFLESSDSQWSVALLSIALETTRALTWHWLSGIGKSLKDDERPPLFKLIDQRTSIIAQALQFLSALCLNAEGSGRLLLLWSRYSSTRCLREFCQSTPDKCRNLRRVLMLTASWIFRRHHMYIRDENFQLLTLGDHSAEQEELDNFLALWDAKHHCCMPPGICKDLKLRGLTSKDLQDASYKTMFFWIVHTLQCSIADVESMHSQNRQFAGSAFSSVVSKFVNSESKRVSEEAKELQKLEQTQEDTGKESLSKSKTEGIDVRDRTQRSMNPKAMSALELFRKRFMCLQRTSGEIVNPCNKDLWIEVKEAFNSLPSQERQLYESMAAESTVQAAIDRARAKESRFRSISAPQSAASPQRKLCHQASNMEVVQYMEKRNGLHAQLLPLHELCEIILGGGLQELQTRVANAGSSRAAGLNALSTDSFPTGEASLEKLWRSHLASGITGKVFLRNSQSQTESIGQPMSQEDSFPSKVVRESFCGEQCRHYADRRRIGLRANTLDLFNFIVKQSFDCIQ</sequence>
<feature type="compositionally biased region" description="Basic and acidic residues" evidence="1">
    <location>
        <begin position="580"/>
        <end position="599"/>
    </location>
</feature>
<protein>
    <submittedName>
        <fullName evidence="2">ABC transmembrane type-1 domain-containing protein</fullName>
    </submittedName>
</protein>
<reference evidence="2 3" key="1">
    <citation type="submission" date="2024-02" db="EMBL/GenBank/DDBJ databases">
        <authorList>
            <person name="Chen Y."/>
            <person name="Shah S."/>
            <person name="Dougan E. K."/>
            <person name="Thang M."/>
            <person name="Chan C."/>
        </authorList>
    </citation>
    <scope>NUCLEOTIDE SEQUENCE [LARGE SCALE GENOMIC DNA]</scope>
</reference>
<keyword evidence="3" id="KW-1185">Reference proteome</keyword>
<gene>
    <name evidence="2" type="ORF">SCF082_LOCUS47200</name>
</gene>
<organism evidence="2 3">
    <name type="scientific">Durusdinium trenchii</name>
    <dbReference type="NCBI Taxonomy" id="1381693"/>
    <lineage>
        <taxon>Eukaryota</taxon>
        <taxon>Sar</taxon>
        <taxon>Alveolata</taxon>
        <taxon>Dinophyceae</taxon>
        <taxon>Suessiales</taxon>
        <taxon>Symbiodiniaceae</taxon>
        <taxon>Durusdinium</taxon>
    </lineage>
</organism>